<dbReference type="EMBL" id="KT755231">
    <property type="protein sequence ID" value="ALS05065.1"/>
    <property type="molecule type" value="mRNA"/>
</dbReference>
<dbReference type="GO" id="GO:0006123">
    <property type="term" value="P:mitochondrial electron transport, cytochrome c to oxygen"/>
    <property type="evidence" value="ECO:0007669"/>
    <property type="project" value="InterPro"/>
</dbReference>
<dbReference type="Gene3D" id="2.60.11.10">
    <property type="entry name" value="Cytochrome c oxidase, subunit Vb"/>
    <property type="match status" value="1"/>
</dbReference>
<evidence type="ECO:0000256" key="2">
    <source>
        <dbReference type="ARBA" id="ARBA00022833"/>
    </source>
</evidence>
<dbReference type="SUPFAM" id="SSF57802">
    <property type="entry name" value="Rubredoxin-like"/>
    <property type="match status" value="1"/>
</dbReference>
<name>A0A0U2TLN0_9MAXI</name>
<keyword evidence="1 3" id="KW-0479">Metal-binding</keyword>
<organism evidence="4">
    <name type="scientific">Centropages tenuiremis</name>
    <dbReference type="NCBI Taxonomy" id="544689"/>
    <lineage>
        <taxon>Eukaryota</taxon>
        <taxon>Metazoa</taxon>
        <taxon>Ecdysozoa</taxon>
        <taxon>Arthropoda</taxon>
        <taxon>Crustacea</taxon>
        <taxon>Multicrustacea</taxon>
        <taxon>Hexanauplia</taxon>
        <taxon>Copepoda</taxon>
        <taxon>Calanoida</taxon>
        <taxon>Centropagidae</taxon>
        <taxon>Centropages</taxon>
    </lineage>
</organism>
<dbReference type="CDD" id="cd00924">
    <property type="entry name" value="Cyt_c_Oxidase_Vb"/>
    <property type="match status" value="1"/>
</dbReference>
<dbReference type="GO" id="GO:0045277">
    <property type="term" value="C:respiratory chain complex IV"/>
    <property type="evidence" value="ECO:0007669"/>
    <property type="project" value="InterPro"/>
</dbReference>
<dbReference type="InterPro" id="IPR036972">
    <property type="entry name" value="Cyt_c_oxidase_su5b_sf"/>
</dbReference>
<dbReference type="GO" id="GO:0046872">
    <property type="term" value="F:metal ion binding"/>
    <property type="evidence" value="ECO:0007669"/>
    <property type="project" value="UniProtKB-KW"/>
</dbReference>
<dbReference type="Pfam" id="PF01215">
    <property type="entry name" value="COX5B"/>
    <property type="match status" value="1"/>
</dbReference>
<dbReference type="PANTHER" id="PTHR10122:SF0">
    <property type="entry name" value="CYTOCHROME C OXIDASE SUBUNIT 5B, ISOFORM A-RELATED"/>
    <property type="match status" value="1"/>
</dbReference>
<dbReference type="PROSITE" id="PS51359">
    <property type="entry name" value="COX5B_2"/>
    <property type="match status" value="1"/>
</dbReference>
<dbReference type="PANTHER" id="PTHR10122">
    <property type="entry name" value="CYTOCHROME C OXIDASE SUBUNIT 5B, MITOCHONDRIAL"/>
    <property type="match status" value="1"/>
</dbReference>
<evidence type="ECO:0000256" key="1">
    <source>
        <dbReference type="ARBA" id="ARBA00022723"/>
    </source>
</evidence>
<evidence type="ECO:0000256" key="3">
    <source>
        <dbReference type="PIRSR" id="PIRSR602124-1"/>
    </source>
</evidence>
<keyword evidence="2 3" id="KW-0862">Zinc</keyword>
<dbReference type="AlphaFoldDB" id="A0A0U2TLN0"/>
<feature type="binding site" evidence="3">
    <location>
        <position position="108"/>
    </location>
    <ligand>
        <name>Zn(2+)</name>
        <dbReference type="ChEBI" id="CHEBI:29105"/>
    </ligand>
</feature>
<feature type="binding site" evidence="3">
    <location>
        <position position="106"/>
    </location>
    <ligand>
        <name>Zn(2+)</name>
        <dbReference type="ChEBI" id="CHEBI:29105"/>
    </ligand>
</feature>
<sequence>MASLLVRRAFNVSRRDFHLCAPVMSKKTMPDPIDHATGLEKYELLAKQAGNDDPFFLKAVKRGKGTKAEPTIVNAMDTYRSVGCVCNEEDTNIKWMWLCEGVPKRCECGYWFELKVHPAPEKFNLPL</sequence>
<protein>
    <submittedName>
        <fullName evidence="4">Mitochondrial cytochrome c oxidase subunit 5B</fullName>
    </submittedName>
</protein>
<dbReference type="FunFam" id="2.60.11.10:FF:000004">
    <property type="entry name" value="Cytochrome c oxidase subunit 5B"/>
    <property type="match status" value="1"/>
</dbReference>
<dbReference type="GO" id="GO:0005740">
    <property type="term" value="C:mitochondrial envelope"/>
    <property type="evidence" value="ECO:0007669"/>
    <property type="project" value="InterPro"/>
</dbReference>
<feature type="binding site" evidence="3">
    <location>
        <position position="86"/>
    </location>
    <ligand>
        <name>Zn(2+)</name>
        <dbReference type="ChEBI" id="CHEBI:29105"/>
    </ligand>
</feature>
<dbReference type="InterPro" id="IPR002124">
    <property type="entry name" value="Cyt_c_oxidase_su5b"/>
</dbReference>
<reference evidence="4" key="1">
    <citation type="journal article" date="2015" name="Sci. Rep.">
        <title>Spliced leader RNA trans-splicing discovered in copepods.</title>
        <authorList>
            <person name="Yang F."/>
            <person name="Xu D."/>
            <person name="Zhuang Y."/>
            <person name="Yi X."/>
            <person name="Huang Y."/>
            <person name="Chen H."/>
            <person name="Lin S."/>
            <person name="Campbell D.A."/>
            <person name="Sturm N.R."/>
            <person name="Liu G."/>
            <person name="Zhang H."/>
        </authorList>
    </citation>
    <scope>NUCLEOTIDE SEQUENCE</scope>
</reference>
<feature type="binding site" evidence="3">
    <location>
        <position position="84"/>
    </location>
    <ligand>
        <name>Zn(2+)</name>
        <dbReference type="ChEBI" id="CHEBI:29105"/>
    </ligand>
</feature>
<evidence type="ECO:0000313" key="4">
    <source>
        <dbReference type="EMBL" id="ALS05065.1"/>
    </source>
</evidence>
<accession>A0A0U2TLN0</accession>
<proteinExistence type="evidence at transcript level"/>